<dbReference type="RefSeq" id="WP_211604250.1">
    <property type="nucleotide sequence ID" value="NZ_JAGSNF010000023.1"/>
</dbReference>
<dbReference type="GO" id="GO:0003700">
    <property type="term" value="F:DNA-binding transcription factor activity"/>
    <property type="evidence" value="ECO:0007669"/>
    <property type="project" value="InterPro"/>
</dbReference>
<dbReference type="AlphaFoldDB" id="A0A941I1A3"/>
<dbReference type="InterPro" id="IPR036388">
    <property type="entry name" value="WH-like_DNA-bd_sf"/>
</dbReference>
<gene>
    <name evidence="6" type="ORF">KC207_15615</name>
</gene>
<comment type="similarity">
    <text evidence="1">Belongs to the LysR transcriptional regulatory family.</text>
</comment>
<name>A0A941I1A3_9MICO</name>
<evidence type="ECO:0000256" key="3">
    <source>
        <dbReference type="ARBA" id="ARBA00023125"/>
    </source>
</evidence>
<dbReference type="InterPro" id="IPR000847">
    <property type="entry name" value="LysR_HTH_N"/>
</dbReference>
<proteinExistence type="inferred from homology"/>
<organism evidence="6 7">
    <name type="scientific">Phycicoccus avicenniae</name>
    <dbReference type="NCBI Taxonomy" id="2828860"/>
    <lineage>
        <taxon>Bacteria</taxon>
        <taxon>Bacillati</taxon>
        <taxon>Actinomycetota</taxon>
        <taxon>Actinomycetes</taxon>
        <taxon>Micrococcales</taxon>
        <taxon>Intrasporangiaceae</taxon>
        <taxon>Phycicoccus</taxon>
    </lineage>
</organism>
<feature type="domain" description="HTH lysR-type" evidence="5">
    <location>
        <begin position="1"/>
        <end position="60"/>
    </location>
</feature>
<keyword evidence="3" id="KW-0238">DNA-binding</keyword>
<dbReference type="Gene3D" id="3.40.190.10">
    <property type="entry name" value="Periplasmic binding protein-like II"/>
    <property type="match status" value="2"/>
</dbReference>
<dbReference type="EMBL" id="JAGSNF010000023">
    <property type="protein sequence ID" value="MBR7744725.1"/>
    <property type="molecule type" value="Genomic_DNA"/>
</dbReference>
<dbReference type="Proteomes" id="UP000677016">
    <property type="component" value="Unassembled WGS sequence"/>
</dbReference>
<dbReference type="GO" id="GO:0000976">
    <property type="term" value="F:transcription cis-regulatory region binding"/>
    <property type="evidence" value="ECO:0007669"/>
    <property type="project" value="TreeGrafter"/>
</dbReference>
<evidence type="ECO:0000256" key="1">
    <source>
        <dbReference type="ARBA" id="ARBA00009437"/>
    </source>
</evidence>
<dbReference type="PROSITE" id="PS50931">
    <property type="entry name" value="HTH_LYSR"/>
    <property type="match status" value="1"/>
</dbReference>
<dbReference type="InterPro" id="IPR005119">
    <property type="entry name" value="LysR_subst-bd"/>
</dbReference>
<dbReference type="SUPFAM" id="SSF46785">
    <property type="entry name" value="Winged helix' DNA-binding domain"/>
    <property type="match status" value="1"/>
</dbReference>
<evidence type="ECO:0000313" key="7">
    <source>
        <dbReference type="Proteomes" id="UP000677016"/>
    </source>
</evidence>
<accession>A0A941I1A3</accession>
<comment type="caution">
    <text evidence="6">The sequence shown here is derived from an EMBL/GenBank/DDBJ whole genome shotgun (WGS) entry which is preliminary data.</text>
</comment>
<dbReference type="SUPFAM" id="SSF53850">
    <property type="entry name" value="Periplasmic binding protein-like II"/>
    <property type="match status" value="1"/>
</dbReference>
<dbReference type="PANTHER" id="PTHR30126">
    <property type="entry name" value="HTH-TYPE TRANSCRIPTIONAL REGULATOR"/>
    <property type="match status" value="1"/>
</dbReference>
<protein>
    <submittedName>
        <fullName evidence="6">LysR family transcriptional regulator</fullName>
    </submittedName>
</protein>
<evidence type="ECO:0000259" key="5">
    <source>
        <dbReference type="PROSITE" id="PS50931"/>
    </source>
</evidence>
<evidence type="ECO:0000256" key="2">
    <source>
        <dbReference type="ARBA" id="ARBA00023015"/>
    </source>
</evidence>
<dbReference type="InterPro" id="IPR036390">
    <property type="entry name" value="WH_DNA-bd_sf"/>
</dbReference>
<evidence type="ECO:0000256" key="4">
    <source>
        <dbReference type="ARBA" id="ARBA00023163"/>
    </source>
</evidence>
<keyword evidence="7" id="KW-1185">Reference proteome</keyword>
<evidence type="ECO:0000313" key="6">
    <source>
        <dbReference type="EMBL" id="MBR7744725.1"/>
    </source>
</evidence>
<reference evidence="6" key="1">
    <citation type="submission" date="2021-04" db="EMBL/GenBank/DDBJ databases">
        <title>Phycicoccus avicenniae sp. nov., a novel endophytic actinomycetes isolated from branch of Avicennia mariana.</title>
        <authorList>
            <person name="Tuo L."/>
        </authorList>
    </citation>
    <scope>NUCLEOTIDE SEQUENCE</scope>
    <source>
        <strain evidence="6">BSK3Z-2</strain>
    </source>
</reference>
<dbReference type="Pfam" id="PF00126">
    <property type="entry name" value="HTH_1"/>
    <property type="match status" value="1"/>
</dbReference>
<sequence>MHLDVVSLRLLADVARLGSIGAAGRAAGMSQQSASERLRALERDVGAGLLARSPRGARLSPTGRLVVEWSTGLLEEVTALEGALQSLREDRSRELRVWASLTIAETVLPGLLVRARRELPGRLALHTANSDAVAAAVRDGGADLGFVEGPVDRGGLSARDVGEDELVVVASPEDPWAGRRAALGPATLAGRPLTVRERGSGTRRVWEQALLAAGTPGAPPEVELDTTAALLASVAGGGPPGVVSRRAAAAALRVGTLVEVRTTGIDTRRTFTALWVGGATPPAGPAHDLVALVAAAGHSRIL</sequence>
<keyword evidence="4" id="KW-0804">Transcription</keyword>
<dbReference type="Gene3D" id="1.10.10.10">
    <property type="entry name" value="Winged helix-like DNA-binding domain superfamily/Winged helix DNA-binding domain"/>
    <property type="match status" value="1"/>
</dbReference>
<keyword evidence="2" id="KW-0805">Transcription regulation</keyword>
<dbReference type="PANTHER" id="PTHR30126:SF39">
    <property type="entry name" value="HTH-TYPE TRANSCRIPTIONAL REGULATOR CYSL"/>
    <property type="match status" value="1"/>
</dbReference>
<dbReference type="Pfam" id="PF03466">
    <property type="entry name" value="LysR_substrate"/>
    <property type="match status" value="1"/>
</dbReference>